<evidence type="ECO:0000313" key="1">
    <source>
        <dbReference type="Proteomes" id="UP000695022"/>
    </source>
</evidence>
<name>A0ABM1EPB2_PRICU</name>
<reference evidence="2 3" key="1">
    <citation type="submission" date="2025-05" db="UniProtKB">
        <authorList>
            <consortium name="RefSeq"/>
        </authorList>
    </citation>
    <scope>IDENTIFICATION</scope>
</reference>
<evidence type="ECO:0000313" key="3">
    <source>
        <dbReference type="RefSeq" id="XP_014674033.1"/>
    </source>
</evidence>
<evidence type="ECO:0000313" key="2">
    <source>
        <dbReference type="RefSeq" id="XP_014674032.1"/>
    </source>
</evidence>
<sequence>MSLKDVLKNIFSFVDILQRSRTDAVVSWDSQAIDDAFCWAKYCEQIYNKAKDRSYYAELDRHVQGLVKVPVVFGTEKIGLEMLQKSVNLLSQSLLENQKLHDDQIHQVLRLAGFSNYQGKDRNNMLMQNLAATSVSAYMVATAQALVEDNRLQLDMAVFEHTVDKTWTDLLLQYINSIVHIGLTHR</sequence>
<protein>
    <submittedName>
        <fullName evidence="2">Uncharacterized protein LOC106814250 isoform X1</fullName>
    </submittedName>
    <submittedName>
        <fullName evidence="3">Uncharacterized protein LOC106814250 isoform X2</fullName>
    </submittedName>
</protein>
<proteinExistence type="predicted"/>
<dbReference type="Pfam" id="PF11107">
    <property type="entry name" value="FANCF"/>
    <property type="match status" value="1"/>
</dbReference>
<dbReference type="GeneID" id="106814250"/>
<dbReference type="RefSeq" id="XP_014674032.1">
    <property type="nucleotide sequence ID" value="XM_014818546.1"/>
</dbReference>
<dbReference type="PANTHER" id="PTHR14449:SF2">
    <property type="entry name" value="FANCONI ANEMIA GROUP F PROTEIN"/>
    <property type="match status" value="1"/>
</dbReference>
<dbReference type="InterPro" id="IPR035428">
    <property type="entry name" value="FANCF"/>
</dbReference>
<organism evidence="1 3">
    <name type="scientific">Priapulus caudatus</name>
    <name type="common">Priapulid worm</name>
    <dbReference type="NCBI Taxonomy" id="37621"/>
    <lineage>
        <taxon>Eukaryota</taxon>
        <taxon>Metazoa</taxon>
        <taxon>Ecdysozoa</taxon>
        <taxon>Scalidophora</taxon>
        <taxon>Priapulida</taxon>
        <taxon>Priapulimorpha</taxon>
        <taxon>Priapulimorphida</taxon>
        <taxon>Priapulidae</taxon>
        <taxon>Priapulus</taxon>
    </lineage>
</organism>
<gene>
    <name evidence="2 3" type="primary">LOC106814250</name>
</gene>
<keyword evidence="1" id="KW-1185">Reference proteome</keyword>
<dbReference type="RefSeq" id="XP_014674033.1">
    <property type="nucleotide sequence ID" value="XM_014818547.1"/>
</dbReference>
<accession>A0ABM1EPB2</accession>
<dbReference type="PANTHER" id="PTHR14449">
    <property type="entry name" value="FANCONI ANEMIA GROUP F PROTEIN FANCF"/>
    <property type="match status" value="1"/>
</dbReference>
<dbReference type="Proteomes" id="UP000695022">
    <property type="component" value="Unplaced"/>
</dbReference>